<proteinExistence type="predicted"/>
<dbReference type="Proteomes" id="UP000242133">
    <property type="component" value="Unassembled WGS sequence"/>
</dbReference>
<evidence type="ECO:0000259" key="6">
    <source>
        <dbReference type="Pfam" id="PF00174"/>
    </source>
</evidence>
<evidence type="ECO:0000259" key="7">
    <source>
        <dbReference type="Pfam" id="PF03404"/>
    </source>
</evidence>
<dbReference type="InterPro" id="IPR006311">
    <property type="entry name" value="TAT_signal"/>
</dbReference>
<evidence type="ECO:0000256" key="2">
    <source>
        <dbReference type="ARBA" id="ARBA00022505"/>
    </source>
</evidence>
<name>A0A2P8EU86_9GAMM</name>
<keyword evidence="2" id="KW-0500">Molybdenum</keyword>
<dbReference type="GO" id="GO:0006790">
    <property type="term" value="P:sulfur compound metabolic process"/>
    <property type="evidence" value="ECO:0007669"/>
    <property type="project" value="TreeGrafter"/>
</dbReference>
<keyword evidence="4" id="KW-0732">Signal</keyword>
<dbReference type="PRINTS" id="PR00407">
    <property type="entry name" value="EUMOPTERIN"/>
</dbReference>
<dbReference type="Gene3D" id="3.90.420.10">
    <property type="entry name" value="Oxidoreductase, molybdopterin-binding domain"/>
    <property type="match status" value="1"/>
</dbReference>
<dbReference type="NCBIfam" id="TIGR01409">
    <property type="entry name" value="TAT_signal_seq"/>
    <property type="match status" value="1"/>
</dbReference>
<dbReference type="Gene3D" id="2.60.40.650">
    <property type="match status" value="1"/>
</dbReference>
<dbReference type="SUPFAM" id="SSF56524">
    <property type="entry name" value="Oxidoreductase molybdopterin-binding domain"/>
    <property type="match status" value="1"/>
</dbReference>
<dbReference type="GO" id="GO:0043546">
    <property type="term" value="F:molybdopterin cofactor binding"/>
    <property type="evidence" value="ECO:0007669"/>
    <property type="project" value="TreeGrafter"/>
</dbReference>
<dbReference type="InterPro" id="IPR000572">
    <property type="entry name" value="OxRdtase_Mopterin-bd_dom"/>
</dbReference>
<dbReference type="InterPro" id="IPR008335">
    <property type="entry name" value="Mopterin_OxRdtase_euk"/>
</dbReference>
<comment type="caution">
    <text evidence="8">The sequence shown here is derived from an EMBL/GenBank/DDBJ whole genome shotgun (WGS) entry which is preliminary data.</text>
</comment>
<dbReference type="InterPro" id="IPR019546">
    <property type="entry name" value="TAT_signal_bac_arc"/>
</dbReference>
<evidence type="ECO:0000313" key="8">
    <source>
        <dbReference type="EMBL" id="PSL13029.1"/>
    </source>
</evidence>
<dbReference type="RefSeq" id="WP_106592089.1">
    <property type="nucleotide sequence ID" value="NZ_PYGI01000014.1"/>
</dbReference>
<dbReference type="SUPFAM" id="SSF81296">
    <property type="entry name" value="E set domains"/>
    <property type="match status" value="1"/>
</dbReference>
<dbReference type="GO" id="GO:0008482">
    <property type="term" value="F:sulfite oxidase activity"/>
    <property type="evidence" value="ECO:0007669"/>
    <property type="project" value="TreeGrafter"/>
</dbReference>
<gene>
    <name evidence="8" type="ORF">CLV44_11420</name>
</gene>
<evidence type="ECO:0000256" key="3">
    <source>
        <dbReference type="ARBA" id="ARBA00022723"/>
    </source>
</evidence>
<organism evidence="8 9">
    <name type="scientific">Marinobacterium halophilum</name>
    <dbReference type="NCBI Taxonomy" id="267374"/>
    <lineage>
        <taxon>Bacteria</taxon>
        <taxon>Pseudomonadati</taxon>
        <taxon>Pseudomonadota</taxon>
        <taxon>Gammaproteobacteria</taxon>
        <taxon>Oceanospirillales</taxon>
        <taxon>Oceanospirillaceae</taxon>
        <taxon>Marinobacterium</taxon>
    </lineage>
</organism>
<dbReference type="OrthoDB" id="9795587at2"/>
<dbReference type="CDD" id="cd02110">
    <property type="entry name" value="SO_family_Moco_dimer"/>
    <property type="match status" value="1"/>
</dbReference>
<dbReference type="Pfam" id="PF00174">
    <property type="entry name" value="Oxidored_molyb"/>
    <property type="match status" value="1"/>
</dbReference>
<dbReference type="PANTHER" id="PTHR19372:SF7">
    <property type="entry name" value="SULFITE OXIDASE, MITOCHONDRIAL"/>
    <property type="match status" value="1"/>
</dbReference>
<reference evidence="8 9" key="1">
    <citation type="submission" date="2018-03" db="EMBL/GenBank/DDBJ databases">
        <title>Genomic Encyclopedia of Archaeal and Bacterial Type Strains, Phase II (KMG-II): from individual species to whole genera.</title>
        <authorList>
            <person name="Goeker M."/>
        </authorList>
    </citation>
    <scope>NUCLEOTIDE SEQUENCE [LARGE SCALE GENOMIC DNA]</scope>
    <source>
        <strain evidence="8 9">DSM 17586</strain>
    </source>
</reference>
<evidence type="ECO:0000256" key="1">
    <source>
        <dbReference type="ARBA" id="ARBA00001924"/>
    </source>
</evidence>
<comment type="cofactor">
    <cofactor evidence="1">
        <name>Mo-molybdopterin</name>
        <dbReference type="ChEBI" id="CHEBI:71302"/>
    </cofactor>
</comment>
<dbReference type="EMBL" id="PYGI01000014">
    <property type="protein sequence ID" value="PSL13029.1"/>
    <property type="molecule type" value="Genomic_DNA"/>
</dbReference>
<protein>
    <submittedName>
        <fullName evidence="8">Secreted protein</fullName>
    </submittedName>
</protein>
<dbReference type="PROSITE" id="PS51318">
    <property type="entry name" value="TAT"/>
    <property type="match status" value="1"/>
</dbReference>
<feature type="domain" description="Oxidoreductase molybdopterin-binding" evidence="6">
    <location>
        <begin position="134"/>
        <end position="302"/>
    </location>
</feature>
<accession>A0A2P8EU86</accession>
<sequence length="449" mass="48538">MSKKIPDPTGKNANIRGIHELYDEDPTQADRQLWDREVEPTSRRGFLKRSSLLAMASALGASAIPFGDNMPGGLIPAALANTTEPFALAGKDGLTVLNDRPINAETPAHLLDDAVTPGSRMFVRNNGLPPEMASIDPATWTLEIAGESCENPMSFTLAELKQKFEHHTYQLQVECGGNGRSEFVPSASGNQWTLGAVACPRFTGVRLRDVLEACGVKSDAVYIGYYGADQHLSRDPSKEAISRGVPIAKAMEDESLIAWAMNDEDMPLLNGHPLRLVCGGWPGSVSGKWLKKIVIRNKVHDGAKMSPPSYAVPKYPVAPGTEVPKSDMVIIGSMPVKSLVTAPVSGVTHAAGQVLEVRGHAWAGDLSVAEVYVSIDFGASWQKAALQAPANRLAWQHWSIGVEFPEKGYYEVWARAVDSEGRSQPMVVPGWNPRGYLNNACHRIAVQVA</sequence>
<feature type="domain" description="Moybdenum cofactor oxidoreductase dimerisation" evidence="7">
    <location>
        <begin position="330"/>
        <end position="448"/>
    </location>
</feature>
<dbReference type="Pfam" id="PF03404">
    <property type="entry name" value="Mo-co_dimer"/>
    <property type="match status" value="1"/>
</dbReference>
<evidence type="ECO:0000313" key="9">
    <source>
        <dbReference type="Proteomes" id="UP000242133"/>
    </source>
</evidence>
<dbReference type="GO" id="GO:0030151">
    <property type="term" value="F:molybdenum ion binding"/>
    <property type="evidence" value="ECO:0007669"/>
    <property type="project" value="InterPro"/>
</dbReference>
<evidence type="ECO:0000256" key="5">
    <source>
        <dbReference type="ARBA" id="ARBA00023002"/>
    </source>
</evidence>
<keyword evidence="5" id="KW-0560">Oxidoreductase</keyword>
<dbReference type="PANTHER" id="PTHR19372">
    <property type="entry name" value="SULFITE REDUCTASE"/>
    <property type="match status" value="1"/>
</dbReference>
<evidence type="ECO:0000256" key="4">
    <source>
        <dbReference type="ARBA" id="ARBA00022729"/>
    </source>
</evidence>
<keyword evidence="9" id="KW-1185">Reference proteome</keyword>
<dbReference type="GO" id="GO:0020037">
    <property type="term" value="F:heme binding"/>
    <property type="evidence" value="ECO:0007669"/>
    <property type="project" value="TreeGrafter"/>
</dbReference>
<dbReference type="InterPro" id="IPR005066">
    <property type="entry name" value="MoCF_OxRdtse_dimer"/>
</dbReference>
<dbReference type="InterPro" id="IPR036374">
    <property type="entry name" value="OxRdtase_Mopterin-bd_sf"/>
</dbReference>
<dbReference type="AlphaFoldDB" id="A0A2P8EU86"/>
<dbReference type="InterPro" id="IPR014756">
    <property type="entry name" value="Ig_E-set"/>
</dbReference>
<keyword evidence="3" id="KW-0479">Metal-binding</keyword>